<dbReference type="Gene3D" id="3.40.50.150">
    <property type="entry name" value="Vaccinia Virus protein VP39"/>
    <property type="match status" value="1"/>
</dbReference>
<dbReference type="AlphaFoldDB" id="A0AAP4CQ70"/>
<proteinExistence type="inferred from homology"/>
<comment type="caution">
    <text evidence="8">The sequence shown here is derived from an EMBL/GenBank/DDBJ whole genome shotgun (WGS) entry which is preliminary data.</text>
</comment>
<dbReference type="Proteomes" id="UP001174229">
    <property type="component" value="Unassembled WGS sequence"/>
</dbReference>
<gene>
    <name evidence="8" type="ORF">OWO78_22890</name>
</gene>
<sequence length="669" mass="76792">MLQDNLKYNEEVKSNTCLLKELKEKLPEFFTESKFDEEGTLIEEGEFDLEKFQRALKERNINELTSGYQLEFIGKDYAKKQAGEHPTTVIVPNNDHNNLDENKKSKNLFFTGDNLEVLRHLQNNYNNSIDMIYIDPPYNTGDDGFIYPDKFEFDDETLKDMFGMNDKEFERLKSIQGTATHSAWLTFMYPRLWLAKRLLKENGVILLSIDDNEQANLTLLLNEIFGEGNKLPPFTWQNKKGGGNDSTHVAEETEVVLVYAKNINLVPKLFESYNSEYVKRYKEEDAYGRFYWDTFKRKSGKQYYPIEAPDGTILQYDEQGNEISWLRSEGRFYQDLENGEVKFVKNRAGEWNVHFKQRIPNGKKPRSILSDKGTTASGSQEILNYFSKEVFSNPKPTTLIEYFIEVFTDDKAIILDFFAGSATTADAVMKLNAAQQCDRKFILAQLNELTYTINNDGKVVPKNDSVSKNAYSLGYMSIDEISRERIKRASQKIQKEAGLTLSEKFDGGFKHYRVISSEQPTLDDLESFDIESGLFKDSSGQLNQLSESGFDDMIQPFSSKGLKVDGNASGEDTIITTWLVSDGYKMGIDVERINLNGYQASYIDNSRLYLINPHWSSEQTKELLNLIGTNKLVVQTIVLYGYSFGLESIRELELGLKQLNSKINLVKRY</sequence>
<keyword evidence="5" id="KW-0680">Restriction system</keyword>
<protein>
    <submittedName>
        <fullName evidence="8">Site-specific DNA-methyltransferase</fullName>
    </submittedName>
</protein>
<evidence type="ECO:0000259" key="6">
    <source>
        <dbReference type="Pfam" id="PF01555"/>
    </source>
</evidence>
<dbReference type="Pfam" id="PF01555">
    <property type="entry name" value="N6_N4_Mtase"/>
    <property type="match status" value="1"/>
</dbReference>
<evidence type="ECO:0000313" key="9">
    <source>
        <dbReference type="Proteomes" id="UP001174229"/>
    </source>
</evidence>
<dbReference type="InterPro" id="IPR002941">
    <property type="entry name" value="DNA_methylase_N4/N6"/>
</dbReference>
<evidence type="ECO:0000256" key="5">
    <source>
        <dbReference type="ARBA" id="ARBA00022747"/>
    </source>
</evidence>
<evidence type="ECO:0000313" key="8">
    <source>
        <dbReference type="EMBL" id="MDK7394209.1"/>
    </source>
</evidence>
<dbReference type="InterPro" id="IPR041405">
    <property type="entry name" value="T3RM_EcoP15I_C"/>
</dbReference>
<evidence type="ECO:0000256" key="4">
    <source>
        <dbReference type="ARBA" id="ARBA00022691"/>
    </source>
</evidence>
<feature type="domain" description="DNA methylase N-4/N-6" evidence="6">
    <location>
        <begin position="129"/>
        <end position="433"/>
    </location>
</feature>
<evidence type="ECO:0000259" key="7">
    <source>
        <dbReference type="Pfam" id="PF18273"/>
    </source>
</evidence>
<accession>A0AAP4CQ70</accession>
<dbReference type="GO" id="GO:0032259">
    <property type="term" value="P:methylation"/>
    <property type="evidence" value="ECO:0007669"/>
    <property type="project" value="UniProtKB-KW"/>
</dbReference>
<dbReference type="GO" id="GO:0008170">
    <property type="term" value="F:N-methyltransferase activity"/>
    <property type="evidence" value="ECO:0007669"/>
    <property type="project" value="InterPro"/>
</dbReference>
<dbReference type="InterPro" id="IPR002052">
    <property type="entry name" value="DNA_methylase_N6_adenine_CS"/>
</dbReference>
<keyword evidence="4" id="KW-0949">S-adenosyl-L-methionine</keyword>
<keyword evidence="2" id="KW-0489">Methyltransferase</keyword>
<evidence type="ECO:0000256" key="1">
    <source>
        <dbReference type="ARBA" id="ARBA00006594"/>
    </source>
</evidence>
<keyword evidence="3" id="KW-0808">Transferase</keyword>
<dbReference type="InterPro" id="IPR029063">
    <property type="entry name" value="SAM-dependent_MTases_sf"/>
</dbReference>
<dbReference type="PROSITE" id="PS00092">
    <property type="entry name" value="N6_MTASE"/>
    <property type="match status" value="1"/>
</dbReference>
<evidence type="ECO:0000256" key="2">
    <source>
        <dbReference type="ARBA" id="ARBA00022603"/>
    </source>
</evidence>
<organism evidence="8 9">
    <name type="scientific">Bacillus pacificus</name>
    <dbReference type="NCBI Taxonomy" id="2026187"/>
    <lineage>
        <taxon>Bacteria</taxon>
        <taxon>Bacillati</taxon>
        <taxon>Bacillota</taxon>
        <taxon>Bacilli</taxon>
        <taxon>Bacillales</taxon>
        <taxon>Bacillaceae</taxon>
        <taxon>Bacillus</taxon>
        <taxon>Bacillus cereus group</taxon>
    </lineage>
</organism>
<reference evidence="8" key="1">
    <citation type="submission" date="2022-11" db="EMBL/GenBank/DDBJ databases">
        <title>WGS-based characterization of Bacillus cereus isolated from food &amp; feed additives.</title>
        <authorList>
            <person name="Bogaerts B."/>
            <person name="Fraiture M.-A."/>
            <person name="Roosens N.H.C."/>
            <person name="De Keersmaecker S.C.J."/>
            <person name="Vanneste K."/>
        </authorList>
    </citation>
    <scope>NUCLEOTIDE SEQUENCE</scope>
    <source>
        <strain evidence="8">74.2</strain>
    </source>
</reference>
<dbReference type="SUPFAM" id="SSF53335">
    <property type="entry name" value="S-adenosyl-L-methionine-dependent methyltransferases"/>
    <property type="match status" value="1"/>
</dbReference>
<dbReference type="RefSeq" id="WP_000938709.1">
    <property type="nucleotide sequence ID" value="NZ_CP099450.1"/>
</dbReference>
<dbReference type="PRINTS" id="PR00506">
    <property type="entry name" value="D21N6MTFRASE"/>
</dbReference>
<dbReference type="Pfam" id="PF18273">
    <property type="entry name" value="T3RM_EcoP15I_C"/>
    <property type="match status" value="1"/>
</dbReference>
<dbReference type="GO" id="GO:0003677">
    <property type="term" value="F:DNA binding"/>
    <property type="evidence" value="ECO:0007669"/>
    <property type="project" value="InterPro"/>
</dbReference>
<evidence type="ECO:0000256" key="3">
    <source>
        <dbReference type="ARBA" id="ARBA00022679"/>
    </source>
</evidence>
<dbReference type="InterPro" id="IPR002295">
    <property type="entry name" value="N4/N6-MTase_EcoPI_Mod-like"/>
</dbReference>
<dbReference type="EMBL" id="JAPNPE010000013">
    <property type="protein sequence ID" value="MDK7394209.1"/>
    <property type="molecule type" value="Genomic_DNA"/>
</dbReference>
<feature type="domain" description="Type III R-M EcoP15I C-terminal" evidence="7">
    <location>
        <begin position="570"/>
        <end position="664"/>
    </location>
</feature>
<comment type="similarity">
    <text evidence="1">Belongs to the N(4)/N(6)-methyltransferase family.</text>
</comment>
<name>A0AAP4CQ70_9BACI</name>
<dbReference type="PIRSF" id="PIRSF015855">
    <property type="entry name" value="TypeIII_Mtase_mKpnI"/>
    <property type="match status" value="1"/>
</dbReference>
<dbReference type="GO" id="GO:0009307">
    <property type="term" value="P:DNA restriction-modification system"/>
    <property type="evidence" value="ECO:0007669"/>
    <property type="project" value="UniProtKB-KW"/>
</dbReference>